<dbReference type="EMBL" id="CAJHJT010000056">
    <property type="protein sequence ID" value="CAD7011313.1"/>
    <property type="molecule type" value="Genomic_DNA"/>
</dbReference>
<accession>A0A811VAN6</accession>
<evidence type="ECO:0000313" key="1">
    <source>
        <dbReference type="EMBL" id="CAD7011313.1"/>
    </source>
</evidence>
<name>A0A811VAN6_CERCA</name>
<protein>
    <submittedName>
        <fullName evidence="1">(Mediterranean fruit fly) hypothetical protein</fullName>
    </submittedName>
</protein>
<sequence length="107" mass="12472">MGDGLLLFYETLFLLQMFEKNFLFNLAGRKKGAPAKATAKQSLLLALPKTNNNNNNMIMLYSCKTLHFAYILPFSLKLCNKRHRPLSRSNTNTYRHTDIHMYIRKCK</sequence>
<comment type="caution">
    <text evidence="1">The sequence shown here is derived from an EMBL/GenBank/DDBJ whole genome shotgun (WGS) entry which is preliminary data.</text>
</comment>
<dbReference type="Proteomes" id="UP000606786">
    <property type="component" value="Unassembled WGS sequence"/>
</dbReference>
<organism evidence="1 2">
    <name type="scientific">Ceratitis capitata</name>
    <name type="common">Mediterranean fruit fly</name>
    <name type="synonym">Tephritis capitata</name>
    <dbReference type="NCBI Taxonomy" id="7213"/>
    <lineage>
        <taxon>Eukaryota</taxon>
        <taxon>Metazoa</taxon>
        <taxon>Ecdysozoa</taxon>
        <taxon>Arthropoda</taxon>
        <taxon>Hexapoda</taxon>
        <taxon>Insecta</taxon>
        <taxon>Pterygota</taxon>
        <taxon>Neoptera</taxon>
        <taxon>Endopterygota</taxon>
        <taxon>Diptera</taxon>
        <taxon>Brachycera</taxon>
        <taxon>Muscomorpha</taxon>
        <taxon>Tephritoidea</taxon>
        <taxon>Tephritidae</taxon>
        <taxon>Ceratitis</taxon>
        <taxon>Ceratitis</taxon>
    </lineage>
</organism>
<proteinExistence type="predicted"/>
<reference evidence="1" key="1">
    <citation type="submission" date="2020-11" db="EMBL/GenBank/DDBJ databases">
        <authorList>
            <person name="Whitehead M."/>
        </authorList>
    </citation>
    <scope>NUCLEOTIDE SEQUENCE</scope>
    <source>
        <strain evidence="1">EGII</strain>
    </source>
</reference>
<keyword evidence="2" id="KW-1185">Reference proteome</keyword>
<dbReference type="AlphaFoldDB" id="A0A811VAN6"/>
<gene>
    <name evidence="1" type="ORF">CCAP1982_LOCUS19418</name>
</gene>
<evidence type="ECO:0000313" key="2">
    <source>
        <dbReference type="Proteomes" id="UP000606786"/>
    </source>
</evidence>